<evidence type="ECO:0000313" key="1">
    <source>
        <dbReference type="EMBL" id="KAK1676664.1"/>
    </source>
</evidence>
<protein>
    <submittedName>
        <fullName evidence="1">Uncharacterized protein</fullName>
    </submittedName>
</protein>
<reference evidence="1" key="1">
    <citation type="submission" date="2021-06" db="EMBL/GenBank/DDBJ databases">
        <title>Comparative genomics, transcriptomics and evolutionary studies reveal genomic signatures of adaptation to plant cell wall in hemibiotrophic fungi.</title>
        <authorList>
            <consortium name="DOE Joint Genome Institute"/>
            <person name="Baroncelli R."/>
            <person name="Diaz J.F."/>
            <person name="Benocci T."/>
            <person name="Peng M."/>
            <person name="Battaglia E."/>
            <person name="Haridas S."/>
            <person name="Andreopoulos W."/>
            <person name="Labutti K."/>
            <person name="Pangilinan J."/>
            <person name="Floch G.L."/>
            <person name="Makela M.R."/>
            <person name="Henrissat B."/>
            <person name="Grigoriev I.V."/>
            <person name="Crouch J.A."/>
            <person name="De Vries R.P."/>
            <person name="Sukno S.A."/>
            <person name="Thon M.R."/>
        </authorList>
    </citation>
    <scope>NUCLEOTIDE SEQUENCE</scope>
    <source>
        <strain evidence="1">CBS 193.32</strain>
    </source>
</reference>
<gene>
    <name evidence="1" type="ORF">BDP55DRAFT_108953</name>
</gene>
<proteinExistence type="predicted"/>
<dbReference type="RefSeq" id="XP_060430667.1">
    <property type="nucleotide sequence ID" value="XM_060565365.1"/>
</dbReference>
<organism evidence="1 2">
    <name type="scientific">Colletotrichum godetiae</name>
    <dbReference type="NCBI Taxonomy" id="1209918"/>
    <lineage>
        <taxon>Eukaryota</taxon>
        <taxon>Fungi</taxon>
        <taxon>Dikarya</taxon>
        <taxon>Ascomycota</taxon>
        <taxon>Pezizomycotina</taxon>
        <taxon>Sordariomycetes</taxon>
        <taxon>Hypocreomycetidae</taxon>
        <taxon>Glomerellales</taxon>
        <taxon>Glomerellaceae</taxon>
        <taxon>Colletotrichum</taxon>
        <taxon>Colletotrichum acutatum species complex</taxon>
    </lineage>
</organism>
<dbReference type="AlphaFoldDB" id="A0AAJ0ANV1"/>
<keyword evidence="2" id="KW-1185">Reference proteome</keyword>
<sequence length="104" mass="11618">MCCASLPWMDACICAFSIGMASRCGRLSYVALRSIACRYFQQVIVGEDCGNPHEAMGANPTNPTEANRDGQLLDADNEAMQWKFRHGECHWPFTLTYHSLETTP</sequence>
<dbReference type="Proteomes" id="UP001224890">
    <property type="component" value="Unassembled WGS sequence"/>
</dbReference>
<dbReference type="GeneID" id="85449891"/>
<dbReference type="EMBL" id="JAHMHR010000017">
    <property type="protein sequence ID" value="KAK1676664.1"/>
    <property type="molecule type" value="Genomic_DNA"/>
</dbReference>
<evidence type="ECO:0000313" key="2">
    <source>
        <dbReference type="Proteomes" id="UP001224890"/>
    </source>
</evidence>
<name>A0AAJ0ANV1_9PEZI</name>
<accession>A0AAJ0ANV1</accession>
<comment type="caution">
    <text evidence="1">The sequence shown here is derived from an EMBL/GenBank/DDBJ whole genome shotgun (WGS) entry which is preliminary data.</text>
</comment>